<accession>A0A0A8YY26</accession>
<evidence type="ECO:0000313" key="1">
    <source>
        <dbReference type="EMBL" id="JAD27502.1"/>
    </source>
</evidence>
<sequence length="30" mass="3436">MGECGCPRRRRRQQPVHLAALSSEIARLDE</sequence>
<name>A0A0A8YY26_ARUDO</name>
<proteinExistence type="predicted"/>
<dbReference type="AlphaFoldDB" id="A0A0A8YY26"/>
<reference evidence="1" key="1">
    <citation type="submission" date="2014-09" db="EMBL/GenBank/DDBJ databases">
        <authorList>
            <person name="Magalhaes I.L.F."/>
            <person name="Oliveira U."/>
            <person name="Santos F.R."/>
            <person name="Vidigal T.H.D.A."/>
            <person name="Brescovit A.D."/>
            <person name="Santos A.J."/>
        </authorList>
    </citation>
    <scope>NUCLEOTIDE SEQUENCE</scope>
    <source>
        <tissue evidence="1">Shoot tissue taken approximately 20 cm above the soil surface</tissue>
    </source>
</reference>
<protein>
    <submittedName>
        <fullName evidence="1">Uncharacterized protein</fullName>
    </submittedName>
</protein>
<organism evidence="1">
    <name type="scientific">Arundo donax</name>
    <name type="common">Giant reed</name>
    <name type="synonym">Donax arundinaceus</name>
    <dbReference type="NCBI Taxonomy" id="35708"/>
    <lineage>
        <taxon>Eukaryota</taxon>
        <taxon>Viridiplantae</taxon>
        <taxon>Streptophyta</taxon>
        <taxon>Embryophyta</taxon>
        <taxon>Tracheophyta</taxon>
        <taxon>Spermatophyta</taxon>
        <taxon>Magnoliopsida</taxon>
        <taxon>Liliopsida</taxon>
        <taxon>Poales</taxon>
        <taxon>Poaceae</taxon>
        <taxon>PACMAD clade</taxon>
        <taxon>Arundinoideae</taxon>
        <taxon>Arundineae</taxon>
        <taxon>Arundo</taxon>
    </lineage>
</organism>
<dbReference type="EMBL" id="GBRH01270393">
    <property type="protein sequence ID" value="JAD27502.1"/>
    <property type="molecule type" value="Transcribed_RNA"/>
</dbReference>
<reference evidence="1" key="2">
    <citation type="journal article" date="2015" name="Data Brief">
        <title>Shoot transcriptome of the giant reed, Arundo donax.</title>
        <authorList>
            <person name="Barrero R.A."/>
            <person name="Guerrero F.D."/>
            <person name="Moolhuijzen P."/>
            <person name="Goolsby J.A."/>
            <person name="Tidwell J."/>
            <person name="Bellgard S.E."/>
            <person name="Bellgard M.I."/>
        </authorList>
    </citation>
    <scope>NUCLEOTIDE SEQUENCE</scope>
    <source>
        <tissue evidence="1">Shoot tissue taken approximately 20 cm above the soil surface</tissue>
    </source>
</reference>